<evidence type="ECO:0000313" key="8">
    <source>
        <dbReference type="Proteomes" id="UP000366872"/>
    </source>
</evidence>
<dbReference type="SUPFAM" id="SSF51905">
    <property type="entry name" value="FAD/NAD(P)-binding domain"/>
    <property type="match status" value="2"/>
</dbReference>
<feature type="chain" id="PRO_5025674575" description="Thiazole biosynthetic enzyme" evidence="6">
    <location>
        <begin position="22"/>
        <end position="1034"/>
    </location>
</feature>
<dbReference type="RefSeq" id="WP_136079075.1">
    <property type="nucleotide sequence ID" value="NZ_CAAHFG010000001.1"/>
</dbReference>
<dbReference type="EMBL" id="CAAHFG010000001">
    <property type="protein sequence ID" value="VGO13506.1"/>
    <property type="molecule type" value="Genomic_DNA"/>
</dbReference>
<evidence type="ECO:0000313" key="7">
    <source>
        <dbReference type="EMBL" id="VGO13506.1"/>
    </source>
</evidence>
<gene>
    <name evidence="7" type="ORF">PDESU_02063</name>
</gene>
<dbReference type="Proteomes" id="UP000366872">
    <property type="component" value="Unassembled WGS sequence"/>
</dbReference>
<evidence type="ECO:0000256" key="2">
    <source>
        <dbReference type="ARBA" id="ARBA00022723"/>
    </source>
</evidence>
<keyword evidence="6" id="KW-0732">Signal</keyword>
<evidence type="ECO:0000256" key="4">
    <source>
        <dbReference type="ARBA" id="ARBA00023004"/>
    </source>
</evidence>
<dbReference type="GO" id="GO:0046872">
    <property type="term" value="F:metal ion binding"/>
    <property type="evidence" value="ECO:0007669"/>
    <property type="project" value="UniProtKB-KW"/>
</dbReference>
<keyword evidence="2" id="KW-0479">Metal-binding</keyword>
<keyword evidence="1" id="KW-0004">4Fe-4S</keyword>
<reference evidence="7 8" key="1">
    <citation type="submission" date="2019-04" db="EMBL/GenBank/DDBJ databases">
        <authorList>
            <person name="Van Vliet M D."/>
        </authorList>
    </citation>
    <scope>NUCLEOTIDE SEQUENCE [LARGE SCALE GENOMIC DNA]</scope>
    <source>
        <strain evidence="7 8">F1</strain>
    </source>
</reference>
<dbReference type="GO" id="GO:0051539">
    <property type="term" value="F:4 iron, 4 sulfur cluster binding"/>
    <property type="evidence" value="ECO:0007669"/>
    <property type="project" value="UniProtKB-KW"/>
</dbReference>
<name>A0A6C2U285_PONDE</name>
<dbReference type="Gene3D" id="3.50.50.60">
    <property type="entry name" value="FAD/NAD(P)-binding domain"/>
    <property type="match status" value="2"/>
</dbReference>
<dbReference type="PANTHER" id="PTHR43498:SF1">
    <property type="entry name" value="COB--COM HETERODISULFIDE REDUCTASE IRON-SULFUR SUBUNIT A"/>
    <property type="match status" value="1"/>
</dbReference>
<dbReference type="InterPro" id="IPR039650">
    <property type="entry name" value="HdrA-like"/>
</dbReference>
<dbReference type="PANTHER" id="PTHR43498">
    <property type="entry name" value="FERREDOXIN:COB-COM HETERODISULFIDE REDUCTASE SUBUNIT A"/>
    <property type="match status" value="1"/>
</dbReference>
<keyword evidence="8" id="KW-1185">Reference proteome</keyword>
<evidence type="ECO:0000256" key="6">
    <source>
        <dbReference type="SAM" id="SignalP"/>
    </source>
</evidence>
<evidence type="ECO:0008006" key="9">
    <source>
        <dbReference type="Google" id="ProtNLM"/>
    </source>
</evidence>
<keyword evidence="4" id="KW-0408">Iron</keyword>
<dbReference type="Pfam" id="PF12831">
    <property type="entry name" value="FAD_oxidored"/>
    <property type="match status" value="3"/>
</dbReference>
<organism evidence="7 8">
    <name type="scientific">Pontiella desulfatans</name>
    <dbReference type="NCBI Taxonomy" id="2750659"/>
    <lineage>
        <taxon>Bacteria</taxon>
        <taxon>Pseudomonadati</taxon>
        <taxon>Kiritimatiellota</taxon>
        <taxon>Kiritimatiellia</taxon>
        <taxon>Kiritimatiellales</taxon>
        <taxon>Pontiellaceae</taxon>
        <taxon>Pontiella</taxon>
    </lineage>
</organism>
<protein>
    <recommendedName>
        <fullName evidence="9">Thiazole biosynthetic enzyme</fullName>
    </recommendedName>
</protein>
<proteinExistence type="predicted"/>
<evidence type="ECO:0000256" key="3">
    <source>
        <dbReference type="ARBA" id="ARBA00023002"/>
    </source>
</evidence>
<keyword evidence="3" id="KW-0560">Oxidoreductase</keyword>
<dbReference type="AlphaFoldDB" id="A0A6C2U285"/>
<evidence type="ECO:0000256" key="5">
    <source>
        <dbReference type="ARBA" id="ARBA00023014"/>
    </source>
</evidence>
<dbReference type="InterPro" id="IPR036188">
    <property type="entry name" value="FAD/NAD-bd_sf"/>
</dbReference>
<feature type="signal peptide" evidence="6">
    <location>
        <begin position="1"/>
        <end position="21"/>
    </location>
</feature>
<keyword evidence="5" id="KW-0411">Iron-sulfur</keyword>
<sequence>MKKWVLTVCALVVMVAISANAASSDASRYVTFEGKQIPVIKIADVLVVGSTLDACFLASTFAKEGKSAVLASAGTSLPHELIMCKRPWVKREWLNSSDAEINAFLTGCVEKEAGEDSLLDMIKVTEGLEDLLLDSGASLHYDLFPCGVARADRRITAVVFACKGGLVAVQADTVIDYTPDALIVTSAGGETKARSSAEKGLLARYSYLCNEERSAPIAVKGVPELANGQIVMHGPFAEFKLRLPVAKGHFPEATYNQEARRIVLKASPQTGLQYVRGGNTLLMDPARRIVSRSKSGKLTLDACRPEKLDNVWVCGPMADVDDELALSMVEPLAGPSFVPLLKNVVTKPAGTLDGVLQLGTASKKSTSGTASFDAIAPIYSTGKQVAAQPGTLPVVATCDLLVVGAGTSGMPAALVASRKGVDTIVVEKFGDGGGTHTIGGVCKYWFGRETDFVGQLDQDAAQTMQATGMPKCMGMLDCLMRAGTRMLTHTLAVGAVVDGEKISGVVVTTPNGLGVVQAKCVIDATGDADIVARAGGAFSYGPTRDAMTLFYSFAQFIGTNPEARRHFAFVVDFRDPTDLSRVLVASRRFKKAARKGNPQKGSSPQYYLTPRESRNIEGSVRVTYADIMSNRQFEDTIAVCKADVDIKGIADSDLSFCGYVTDWMETFLVQIPYRALRPVEFDNVLVVGKAMSVDHDTLALARMQRDLMAIGGAAGLAAAQSIGNNQSFGEIDIKALQQGVIGLGALSAEDLSGTQGVKDSALPEIDSAQLKQMADQLAAGKLKLMDKVSLLMRPEQSLPLLKAALGNATGTGRLDLGKALCFLGDRQGADVLLEELEQSLKTPGLSKKSHVKMRHDTPDHASAPEITYWVNSLGRSGDSRVIPLMTEIAKRVEMNPEKSDVMFNYVYSICYASDRLADPECIPALNLLAKKKGISGSRLPIGTDPRETGKGKASIMEDRYAYLEFSIGRAMARCGSKQGYEMMIDYLTDIRGFIARSAHEELAALSQRDFGYDPQAWKAWLKTATVSPIKYAGR</sequence>
<accession>A0A6C2U285</accession>
<dbReference type="GO" id="GO:0016491">
    <property type="term" value="F:oxidoreductase activity"/>
    <property type="evidence" value="ECO:0007669"/>
    <property type="project" value="UniProtKB-KW"/>
</dbReference>
<evidence type="ECO:0000256" key="1">
    <source>
        <dbReference type="ARBA" id="ARBA00022485"/>
    </source>
</evidence>